<reference evidence="1" key="1">
    <citation type="journal article" date="2022" name="bioRxiv">
        <title>Sequencing and chromosome-scale assembly of the giantPleurodeles waltlgenome.</title>
        <authorList>
            <person name="Brown T."/>
            <person name="Elewa A."/>
            <person name="Iarovenko S."/>
            <person name="Subramanian E."/>
            <person name="Araus A.J."/>
            <person name="Petzold A."/>
            <person name="Susuki M."/>
            <person name="Suzuki K.-i.T."/>
            <person name="Hayashi T."/>
            <person name="Toyoda A."/>
            <person name="Oliveira C."/>
            <person name="Osipova E."/>
            <person name="Leigh N.D."/>
            <person name="Simon A."/>
            <person name="Yun M.H."/>
        </authorList>
    </citation>
    <scope>NUCLEOTIDE SEQUENCE</scope>
    <source>
        <strain evidence="1">20211129_DDA</strain>
        <tissue evidence="1">Liver</tissue>
    </source>
</reference>
<protein>
    <submittedName>
        <fullName evidence="1">Uncharacterized protein</fullName>
    </submittedName>
</protein>
<comment type="caution">
    <text evidence="1">The sequence shown here is derived from an EMBL/GenBank/DDBJ whole genome shotgun (WGS) entry which is preliminary data.</text>
</comment>
<gene>
    <name evidence="1" type="ORF">NDU88_001446</name>
</gene>
<dbReference type="AlphaFoldDB" id="A0AAV7VZ83"/>
<evidence type="ECO:0000313" key="2">
    <source>
        <dbReference type="Proteomes" id="UP001066276"/>
    </source>
</evidence>
<dbReference type="Proteomes" id="UP001066276">
    <property type="component" value="Chromosome 1_2"/>
</dbReference>
<dbReference type="EMBL" id="JANPWB010000002">
    <property type="protein sequence ID" value="KAJ1206031.1"/>
    <property type="molecule type" value="Genomic_DNA"/>
</dbReference>
<evidence type="ECO:0000313" key="1">
    <source>
        <dbReference type="EMBL" id="KAJ1206031.1"/>
    </source>
</evidence>
<name>A0AAV7VZ83_PLEWA</name>
<organism evidence="1 2">
    <name type="scientific">Pleurodeles waltl</name>
    <name type="common">Iberian ribbed newt</name>
    <dbReference type="NCBI Taxonomy" id="8319"/>
    <lineage>
        <taxon>Eukaryota</taxon>
        <taxon>Metazoa</taxon>
        <taxon>Chordata</taxon>
        <taxon>Craniata</taxon>
        <taxon>Vertebrata</taxon>
        <taxon>Euteleostomi</taxon>
        <taxon>Amphibia</taxon>
        <taxon>Batrachia</taxon>
        <taxon>Caudata</taxon>
        <taxon>Salamandroidea</taxon>
        <taxon>Salamandridae</taxon>
        <taxon>Pleurodelinae</taxon>
        <taxon>Pleurodeles</taxon>
    </lineage>
</organism>
<keyword evidence="2" id="KW-1185">Reference proteome</keyword>
<accession>A0AAV7VZ83</accession>
<sequence length="150" mass="16285">MEPSKGVQALKVFKDEGREDLIGEGVLEQAWVGLRRPKRLSADAVTAAIIAFTSPGRAPKKFKRKSVMGRKVARSPERLSEVFGAEAGNLPSVRLHRQGSGKFPRRSGTSFQQRVAVGGRGGRLLKCGARGQPHGRAGRWSTRAVKSVRV</sequence>
<proteinExistence type="predicted"/>